<dbReference type="InterPro" id="IPR050364">
    <property type="entry name" value="Cytochrome_P450_fung"/>
</dbReference>
<accession>A0A8H5C506</accession>
<keyword evidence="6" id="KW-0408">Iron</keyword>
<evidence type="ECO:0000256" key="1">
    <source>
        <dbReference type="ARBA" id="ARBA00001971"/>
    </source>
</evidence>
<gene>
    <name evidence="9" type="ORF">D9758_016243</name>
</gene>
<feature type="transmembrane region" description="Helical" evidence="8">
    <location>
        <begin position="16"/>
        <end position="41"/>
    </location>
</feature>
<dbReference type="InterPro" id="IPR036396">
    <property type="entry name" value="Cyt_P450_sf"/>
</dbReference>
<keyword evidence="8" id="KW-1133">Transmembrane helix</keyword>
<keyword evidence="7" id="KW-0503">Monooxygenase</keyword>
<reference evidence="9 10" key="1">
    <citation type="journal article" date="2020" name="ISME J.">
        <title>Uncovering the hidden diversity of litter-decomposition mechanisms in mushroom-forming fungi.</title>
        <authorList>
            <person name="Floudas D."/>
            <person name="Bentzer J."/>
            <person name="Ahren D."/>
            <person name="Johansson T."/>
            <person name="Persson P."/>
            <person name="Tunlid A."/>
        </authorList>
    </citation>
    <scope>NUCLEOTIDE SEQUENCE [LARGE SCALE GENOMIC DNA]</scope>
    <source>
        <strain evidence="9 10">CBS 291.85</strain>
    </source>
</reference>
<dbReference type="PANTHER" id="PTHR46300">
    <property type="entry name" value="P450, PUTATIVE (EUROFUNG)-RELATED-RELATED"/>
    <property type="match status" value="1"/>
</dbReference>
<comment type="cofactor">
    <cofactor evidence="1">
        <name>heme</name>
        <dbReference type="ChEBI" id="CHEBI:30413"/>
    </cofactor>
</comment>
<evidence type="ECO:0000256" key="3">
    <source>
        <dbReference type="ARBA" id="ARBA00022617"/>
    </source>
</evidence>
<organism evidence="9 10">
    <name type="scientific">Tetrapyrgos nigripes</name>
    <dbReference type="NCBI Taxonomy" id="182062"/>
    <lineage>
        <taxon>Eukaryota</taxon>
        <taxon>Fungi</taxon>
        <taxon>Dikarya</taxon>
        <taxon>Basidiomycota</taxon>
        <taxon>Agaricomycotina</taxon>
        <taxon>Agaricomycetes</taxon>
        <taxon>Agaricomycetidae</taxon>
        <taxon>Agaricales</taxon>
        <taxon>Marasmiineae</taxon>
        <taxon>Marasmiaceae</taxon>
        <taxon>Tetrapyrgos</taxon>
    </lineage>
</organism>
<sequence length="135" mass="14952">MLGRIAPCPNPVSAEVMAFAAGIPRAIALSLLVAVLFRLFLTRRRSPLPPGPKGLTSLIDTLSIRMGVKKPSSQHLYLDYIDLAKRYNTDVLHIEVLGDHTVVLNSMKAVMEIFDKRSALYSDRPHLPMINDLMG</sequence>
<keyword evidence="8" id="KW-0472">Membrane</keyword>
<evidence type="ECO:0000256" key="5">
    <source>
        <dbReference type="ARBA" id="ARBA00023002"/>
    </source>
</evidence>
<evidence type="ECO:0000256" key="4">
    <source>
        <dbReference type="ARBA" id="ARBA00022723"/>
    </source>
</evidence>
<dbReference type="EMBL" id="JAACJM010000244">
    <property type="protein sequence ID" value="KAF5335269.1"/>
    <property type="molecule type" value="Genomic_DNA"/>
</dbReference>
<dbReference type="OrthoDB" id="1055148at2759"/>
<evidence type="ECO:0000256" key="7">
    <source>
        <dbReference type="ARBA" id="ARBA00023033"/>
    </source>
</evidence>
<protein>
    <recommendedName>
        <fullName evidence="11">Cytochrome P450</fullName>
    </recommendedName>
</protein>
<dbReference type="GO" id="GO:0020037">
    <property type="term" value="F:heme binding"/>
    <property type="evidence" value="ECO:0007669"/>
    <property type="project" value="InterPro"/>
</dbReference>
<keyword evidence="10" id="KW-1185">Reference proteome</keyword>
<dbReference type="AlphaFoldDB" id="A0A8H5C506"/>
<dbReference type="SUPFAM" id="SSF48264">
    <property type="entry name" value="Cytochrome P450"/>
    <property type="match status" value="1"/>
</dbReference>
<keyword evidence="4" id="KW-0479">Metal-binding</keyword>
<name>A0A8H5C506_9AGAR</name>
<keyword evidence="3" id="KW-0349">Heme</keyword>
<dbReference type="GO" id="GO:0004497">
    <property type="term" value="F:monooxygenase activity"/>
    <property type="evidence" value="ECO:0007669"/>
    <property type="project" value="UniProtKB-KW"/>
</dbReference>
<keyword evidence="8" id="KW-0812">Transmembrane</keyword>
<evidence type="ECO:0000313" key="9">
    <source>
        <dbReference type="EMBL" id="KAF5335269.1"/>
    </source>
</evidence>
<comment type="caution">
    <text evidence="9">The sequence shown here is derived from an EMBL/GenBank/DDBJ whole genome shotgun (WGS) entry which is preliminary data.</text>
</comment>
<dbReference type="Proteomes" id="UP000559256">
    <property type="component" value="Unassembled WGS sequence"/>
</dbReference>
<dbReference type="GO" id="GO:0016705">
    <property type="term" value="F:oxidoreductase activity, acting on paired donors, with incorporation or reduction of molecular oxygen"/>
    <property type="evidence" value="ECO:0007669"/>
    <property type="project" value="InterPro"/>
</dbReference>
<evidence type="ECO:0000256" key="6">
    <source>
        <dbReference type="ARBA" id="ARBA00023004"/>
    </source>
</evidence>
<keyword evidence="5" id="KW-0560">Oxidoreductase</keyword>
<comment type="similarity">
    <text evidence="2">Belongs to the cytochrome P450 family.</text>
</comment>
<dbReference type="PANTHER" id="PTHR46300:SF5">
    <property type="entry name" value="CYTOCHROME P450"/>
    <property type="match status" value="1"/>
</dbReference>
<dbReference type="GO" id="GO:0005506">
    <property type="term" value="F:iron ion binding"/>
    <property type="evidence" value="ECO:0007669"/>
    <property type="project" value="InterPro"/>
</dbReference>
<evidence type="ECO:0008006" key="11">
    <source>
        <dbReference type="Google" id="ProtNLM"/>
    </source>
</evidence>
<proteinExistence type="inferred from homology"/>
<dbReference type="Gene3D" id="1.10.630.10">
    <property type="entry name" value="Cytochrome P450"/>
    <property type="match status" value="1"/>
</dbReference>
<evidence type="ECO:0000313" key="10">
    <source>
        <dbReference type="Proteomes" id="UP000559256"/>
    </source>
</evidence>
<evidence type="ECO:0000256" key="2">
    <source>
        <dbReference type="ARBA" id="ARBA00010617"/>
    </source>
</evidence>
<evidence type="ECO:0000256" key="8">
    <source>
        <dbReference type="SAM" id="Phobius"/>
    </source>
</evidence>